<feature type="transmembrane region" description="Helical" evidence="6">
    <location>
        <begin position="99"/>
        <end position="120"/>
    </location>
</feature>
<sequence>MELVLVLAAGAVALLSLAAAVAMIVFSQSAFETRLSSLRTVGDRPRRTMARIAPRLEKTLRQVGQIAGRGSLEGVDRASLRGRLIQAGFYSDRVIEAFYGVRVLCALGFGVAALLITALFRLPGSLTVLFMIMLAVAIGLFIPNFLLGRRIAARARAVTVALPDAVDLLVVCVEAGGALVSGIQRVEREFRDLHPVLSEQLRIMLLEMQAGSSRAEALQRFADRSPTEEVRALVTLLIQSEALGASVAQTLRVFAQQIRESRYIEAERRAGELPVKLSFPLVLCIFPALATVIFTPIIIRIARVLLKT</sequence>
<dbReference type="PANTHER" id="PTHR35007:SF2">
    <property type="entry name" value="PILUS ASSEMBLE PROTEIN"/>
    <property type="match status" value="1"/>
</dbReference>
<evidence type="ECO:0000313" key="9">
    <source>
        <dbReference type="Proteomes" id="UP000249842"/>
    </source>
</evidence>
<feature type="transmembrane region" description="Helical" evidence="6">
    <location>
        <begin position="126"/>
        <end position="147"/>
    </location>
</feature>
<reference evidence="9" key="1">
    <citation type="submission" date="2018-05" db="EMBL/GenBank/DDBJ databases">
        <authorList>
            <person name="Li X."/>
        </authorList>
    </citation>
    <scope>NUCLEOTIDE SEQUENCE [LARGE SCALE GENOMIC DNA]</scope>
    <source>
        <strain evidence="9">HKS-05</strain>
    </source>
</reference>
<dbReference type="Proteomes" id="UP000249842">
    <property type="component" value="Unassembled WGS sequence"/>
</dbReference>
<evidence type="ECO:0000256" key="6">
    <source>
        <dbReference type="SAM" id="Phobius"/>
    </source>
</evidence>
<evidence type="ECO:0000259" key="7">
    <source>
        <dbReference type="Pfam" id="PF00482"/>
    </source>
</evidence>
<dbReference type="GO" id="GO:0005886">
    <property type="term" value="C:plasma membrane"/>
    <property type="evidence" value="ECO:0007669"/>
    <property type="project" value="UniProtKB-SubCell"/>
</dbReference>
<protein>
    <submittedName>
        <fullName evidence="8">Type II secretion system F family protein</fullName>
    </submittedName>
</protein>
<gene>
    <name evidence="8" type="ORF">DJ021_13780</name>
</gene>
<evidence type="ECO:0000256" key="5">
    <source>
        <dbReference type="ARBA" id="ARBA00023136"/>
    </source>
</evidence>
<dbReference type="Pfam" id="PF00482">
    <property type="entry name" value="T2SSF"/>
    <property type="match status" value="1"/>
</dbReference>
<feature type="transmembrane region" description="Helical" evidence="6">
    <location>
        <begin position="277"/>
        <end position="299"/>
    </location>
</feature>
<organism evidence="8 9">
    <name type="scientific">Phenylobacterium hankyongense</name>
    <dbReference type="NCBI Taxonomy" id="1813876"/>
    <lineage>
        <taxon>Bacteria</taxon>
        <taxon>Pseudomonadati</taxon>
        <taxon>Pseudomonadota</taxon>
        <taxon>Alphaproteobacteria</taxon>
        <taxon>Caulobacterales</taxon>
        <taxon>Caulobacteraceae</taxon>
        <taxon>Phenylobacterium</taxon>
    </lineage>
</organism>
<evidence type="ECO:0000256" key="4">
    <source>
        <dbReference type="ARBA" id="ARBA00022989"/>
    </source>
</evidence>
<dbReference type="EMBL" id="QFYP01000001">
    <property type="protein sequence ID" value="RAK60801.1"/>
    <property type="molecule type" value="Genomic_DNA"/>
</dbReference>
<keyword evidence="9" id="KW-1185">Reference proteome</keyword>
<feature type="domain" description="Type II secretion system protein GspF" evidence="7">
    <location>
        <begin position="166"/>
        <end position="293"/>
    </location>
</feature>
<comment type="subcellular location">
    <subcellularLocation>
        <location evidence="1">Cell membrane</location>
        <topology evidence="1">Multi-pass membrane protein</topology>
    </subcellularLocation>
</comment>
<dbReference type="RefSeq" id="WP_111458093.1">
    <property type="nucleotide sequence ID" value="NZ_QFYP01000001.1"/>
</dbReference>
<keyword evidence="4 6" id="KW-1133">Transmembrane helix</keyword>
<comment type="caution">
    <text evidence="8">The sequence shown here is derived from an EMBL/GenBank/DDBJ whole genome shotgun (WGS) entry which is preliminary data.</text>
</comment>
<accession>A0A328B306</accession>
<evidence type="ECO:0000256" key="3">
    <source>
        <dbReference type="ARBA" id="ARBA00022692"/>
    </source>
</evidence>
<evidence type="ECO:0000256" key="2">
    <source>
        <dbReference type="ARBA" id="ARBA00022475"/>
    </source>
</evidence>
<dbReference type="PANTHER" id="PTHR35007">
    <property type="entry name" value="INTEGRAL MEMBRANE PROTEIN-RELATED"/>
    <property type="match status" value="1"/>
</dbReference>
<keyword evidence="3 6" id="KW-0812">Transmembrane</keyword>
<dbReference type="OrthoDB" id="9810662at2"/>
<keyword evidence="5 6" id="KW-0472">Membrane</keyword>
<feature type="transmembrane region" description="Helical" evidence="6">
    <location>
        <begin position="6"/>
        <end position="26"/>
    </location>
</feature>
<dbReference type="AlphaFoldDB" id="A0A328B306"/>
<evidence type="ECO:0000313" key="8">
    <source>
        <dbReference type="EMBL" id="RAK60801.1"/>
    </source>
</evidence>
<evidence type="ECO:0000256" key="1">
    <source>
        <dbReference type="ARBA" id="ARBA00004651"/>
    </source>
</evidence>
<keyword evidence="2" id="KW-1003">Cell membrane</keyword>
<proteinExistence type="predicted"/>
<name>A0A328B306_9CAUL</name>
<dbReference type="InterPro" id="IPR018076">
    <property type="entry name" value="T2SS_GspF_dom"/>
</dbReference>